<name>A0A1H8IA56_9SPHN</name>
<evidence type="ECO:0000256" key="1">
    <source>
        <dbReference type="ARBA" id="ARBA00023015"/>
    </source>
</evidence>
<evidence type="ECO:0000313" key="6">
    <source>
        <dbReference type="Proteomes" id="UP000199206"/>
    </source>
</evidence>
<dbReference type="PANTHER" id="PTHR46796">
    <property type="entry name" value="HTH-TYPE TRANSCRIPTIONAL ACTIVATOR RHAS-RELATED"/>
    <property type="match status" value="1"/>
</dbReference>
<protein>
    <submittedName>
        <fullName evidence="5">AraC-type DNA-binding protein</fullName>
    </submittedName>
</protein>
<reference evidence="6" key="1">
    <citation type="submission" date="2016-10" db="EMBL/GenBank/DDBJ databases">
        <authorList>
            <person name="Varghese N."/>
            <person name="Submissions S."/>
        </authorList>
    </citation>
    <scope>NUCLEOTIDE SEQUENCE [LARGE SCALE GENOMIC DNA]</scope>
    <source>
        <strain evidence="6">S6-262</strain>
    </source>
</reference>
<evidence type="ECO:0000256" key="2">
    <source>
        <dbReference type="ARBA" id="ARBA00023125"/>
    </source>
</evidence>
<keyword evidence="2 5" id="KW-0238">DNA-binding</keyword>
<organism evidence="5 6">
    <name type="scientific">Sphingomonas gellani</name>
    <dbReference type="NCBI Taxonomy" id="1166340"/>
    <lineage>
        <taxon>Bacteria</taxon>
        <taxon>Pseudomonadati</taxon>
        <taxon>Pseudomonadota</taxon>
        <taxon>Alphaproteobacteria</taxon>
        <taxon>Sphingomonadales</taxon>
        <taxon>Sphingomonadaceae</taxon>
        <taxon>Sphingomonas</taxon>
    </lineage>
</organism>
<dbReference type="Gene3D" id="1.10.10.60">
    <property type="entry name" value="Homeodomain-like"/>
    <property type="match status" value="1"/>
</dbReference>
<dbReference type="Proteomes" id="UP000199206">
    <property type="component" value="Unassembled WGS sequence"/>
</dbReference>
<dbReference type="InterPro" id="IPR050204">
    <property type="entry name" value="AraC_XylS_family_regulators"/>
</dbReference>
<dbReference type="PROSITE" id="PS00041">
    <property type="entry name" value="HTH_ARAC_FAMILY_1"/>
    <property type="match status" value="1"/>
</dbReference>
<proteinExistence type="predicted"/>
<dbReference type="RefSeq" id="WP_170842031.1">
    <property type="nucleotide sequence ID" value="NZ_FOCF01000009.1"/>
</dbReference>
<dbReference type="EMBL" id="FOCF01000009">
    <property type="protein sequence ID" value="SEN65077.1"/>
    <property type="molecule type" value="Genomic_DNA"/>
</dbReference>
<dbReference type="InterPro" id="IPR020449">
    <property type="entry name" value="Tscrpt_reg_AraC-type_HTH"/>
</dbReference>
<keyword evidence="1" id="KW-0805">Transcription regulation</keyword>
<dbReference type="SMART" id="SM00342">
    <property type="entry name" value="HTH_ARAC"/>
    <property type="match status" value="1"/>
</dbReference>
<evidence type="ECO:0000313" key="5">
    <source>
        <dbReference type="EMBL" id="SEN65077.1"/>
    </source>
</evidence>
<accession>A0A1H8IA56</accession>
<dbReference type="Pfam" id="PF14525">
    <property type="entry name" value="AraC_binding_2"/>
    <property type="match status" value="1"/>
</dbReference>
<dbReference type="Pfam" id="PF12833">
    <property type="entry name" value="HTH_18"/>
    <property type="match status" value="1"/>
</dbReference>
<feature type="domain" description="HTH araC/xylS-type" evidence="4">
    <location>
        <begin position="226"/>
        <end position="327"/>
    </location>
</feature>
<dbReference type="InterPro" id="IPR018062">
    <property type="entry name" value="HTH_AraC-typ_CS"/>
</dbReference>
<dbReference type="SUPFAM" id="SSF46689">
    <property type="entry name" value="Homeodomain-like"/>
    <property type="match status" value="1"/>
</dbReference>
<dbReference type="GO" id="GO:0003700">
    <property type="term" value="F:DNA-binding transcription factor activity"/>
    <property type="evidence" value="ECO:0007669"/>
    <property type="project" value="InterPro"/>
</dbReference>
<dbReference type="AlphaFoldDB" id="A0A1H8IA56"/>
<dbReference type="InterPro" id="IPR009057">
    <property type="entry name" value="Homeodomain-like_sf"/>
</dbReference>
<sequence length="327" mass="35431">MPDRAGATPATPVVTRIRTDGVAPALRTSLLSDELARRLTSGQARVLDGSGGHPDLDWLNVDLGGGLVLASGRIIGLDVERDARLLRGDDDDDCTLFVALTDHIRFEQNDRRVMLRRGDGLFVAHGRPVRSWWHNDRFLLVRLPRGVLGPIARVEQAGGVHLPAHGEAMMLLRPYLATLMRRAQGGEAASMLARRQIGELVGRAIHDALDGSGVLGRAALNEARLCAMIATIEARYADPTLTMRDAAAAAHVSLRSAYLLFASRGLDFGGLLRSVRLDRAIERLHHGGAAGDRILDIALAVGFSDLSHFNRTFRARFGCTPGEARAR</sequence>
<dbReference type="InterPro" id="IPR018060">
    <property type="entry name" value="HTH_AraC"/>
</dbReference>
<dbReference type="PANTHER" id="PTHR46796:SF6">
    <property type="entry name" value="ARAC SUBFAMILY"/>
    <property type="match status" value="1"/>
</dbReference>
<dbReference type="PROSITE" id="PS01124">
    <property type="entry name" value="HTH_ARAC_FAMILY_2"/>
    <property type="match status" value="1"/>
</dbReference>
<keyword evidence="6" id="KW-1185">Reference proteome</keyword>
<dbReference type="STRING" id="1166340.SAMN05192583_3256"/>
<dbReference type="InterPro" id="IPR035418">
    <property type="entry name" value="AraC-bd_2"/>
</dbReference>
<evidence type="ECO:0000259" key="4">
    <source>
        <dbReference type="PROSITE" id="PS01124"/>
    </source>
</evidence>
<gene>
    <name evidence="5" type="ORF">SAMN05192583_3256</name>
</gene>
<evidence type="ECO:0000256" key="3">
    <source>
        <dbReference type="ARBA" id="ARBA00023163"/>
    </source>
</evidence>
<keyword evidence="3" id="KW-0804">Transcription</keyword>
<dbReference type="GO" id="GO:0043565">
    <property type="term" value="F:sequence-specific DNA binding"/>
    <property type="evidence" value="ECO:0007669"/>
    <property type="project" value="InterPro"/>
</dbReference>
<dbReference type="PRINTS" id="PR00032">
    <property type="entry name" value="HTHARAC"/>
</dbReference>